<dbReference type="Ensembl" id="ENSGACT00000023520.1">
    <property type="protein sequence ID" value="ENSGACP00000023474.1"/>
    <property type="gene ID" value="ENSGACG00000017766.1"/>
</dbReference>
<sequence length="92" mass="10087">QRPRLLAPGRADQRHVSDPPPQPEGRLRRDRVRLAEETHQGHLQPRHPDRKERPLFCGGRQSHDGALQSGGGGVGEDPGLLQVSGLLVANKL</sequence>
<name>G3Q0S9_GASAC</name>
<dbReference type="Bgee" id="ENSGACG00000017766">
    <property type="expression patterns" value="Expressed in testis and 11 other cell types or tissues"/>
</dbReference>
<protein>
    <submittedName>
        <fullName evidence="2">Uncharacterized protein</fullName>
    </submittedName>
</protein>
<feature type="region of interest" description="Disordered" evidence="1">
    <location>
        <begin position="1"/>
        <end position="92"/>
    </location>
</feature>
<accession>G3Q0S9</accession>
<organism evidence="2">
    <name type="scientific">Gasterosteus aculeatus</name>
    <name type="common">Three-spined stickleback</name>
    <dbReference type="NCBI Taxonomy" id="69293"/>
    <lineage>
        <taxon>Eukaryota</taxon>
        <taxon>Metazoa</taxon>
        <taxon>Chordata</taxon>
        <taxon>Craniata</taxon>
        <taxon>Vertebrata</taxon>
        <taxon>Euteleostomi</taxon>
        <taxon>Actinopterygii</taxon>
        <taxon>Neopterygii</taxon>
        <taxon>Teleostei</taxon>
        <taxon>Neoteleostei</taxon>
        <taxon>Acanthomorphata</taxon>
        <taxon>Eupercaria</taxon>
        <taxon>Perciformes</taxon>
        <taxon>Cottioidei</taxon>
        <taxon>Gasterosteales</taxon>
        <taxon>Gasterosteidae</taxon>
        <taxon>Gasterosteus</taxon>
    </lineage>
</organism>
<reference evidence="2" key="2">
    <citation type="submission" date="2024-04" db="UniProtKB">
        <authorList>
            <consortium name="Ensembl"/>
        </authorList>
    </citation>
    <scope>IDENTIFICATION</scope>
</reference>
<proteinExistence type="predicted"/>
<reference evidence="2" key="1">
    <citation type="submission" date="2006-01" db="EMBL/GenBank/DDBJ databases">
        <authorList>
            <person name="Lindblad-Toh K."/>
            <person name="Mauceli E."/>
            <person name="Grabherr M."/>
            <person name="Chang J.L."/>
            <person name="Lander E.S."/>
        </authorList>
    </citation>
    <scope>NUCLEOTIDE SEQUENCE [LARGE SCALE GENOMIC DNA]</scope>
</reference>
<dbReference type="InParanoid" id="G3Q0S9"/>
<evidence type="ECO:0000313" key="2">
    <source>
        <dbReference type="Ensembl" id="ENSGACP00000023474.1"/>
    </source>
</evidence>
<evidence type="ECO:0000256" key="1">
    <source>
        <dbReference type="SAM" id="MobiDB-lite"/>
    </source>
</evidence>
<dbReference type="AlphaFoldDB" id="G3Q0S9"/>
<feature type="compositionally biased region" description="Basic and acidic residues" evidence="1">
    <location>
        <begin position="32"/>
        <end position="54"/>
    </location>
</feature>